<evidence type="ECO:0000256" key="6">
    <source>
        <dbReference type="ARBA" id="ARBA00023136"/>
    </source>
</evidence>
<reference evidence="10 11" key="1">
    <citation type="journal article" date="2012" name="Science">
        <title>The Paleozoic origin of enzymatic lignin decomposition reconstructed from 31 fungal genomes.</title>
        <authorList>
            <person name="Floudas D."/>
            <person name="Binder M."/>
            <person name="Riley R."/>
            <person name="Barry K."/>
            <person name="Blanchette R.A."/>
            <person name="Henrissat B."/>
            <person name="Martinez A.T."/>
            <person name="Otillar R."/>
            <person name="Spatafora J.W."/>
            <person name="Yadav J.S."/>
            <person name="Aerts A."/>
            <person name="Benoit I."/>
            <person name="Boyd A."/>
            <person name="Carlson A."/>
            <person name="Copeland A."/>
            <person name="Coutinho P.M."/>
            <person name="de Vries R.P."/>
            <person name="Ferreira P."/>
            <person name="Findley K."/>
            <person name="Foster B."/>
            <person name="Gaskell J."/>
            <person name="Glotzer D."/>
            <person name="Gorecki P."/>
            <person name="Heitman J."/>
            <person name="Hesse C."/>
            <person name="Hori C."/>
            <person name="Igarashi K."/>
            <person name="Jurgens J.A."/>
            <person name="Kallen N."/>
            <person name="Kersten P."/>
            <person name="Kohler A."/>
            <person name="Kuees U."/>
            <person name="Kumar T.K.A."/>
            <person name="Kuo A."/>
            <person name="LaButti K."/>
            <person name="Larrondo L.F."/>
            <person name="Lindquist E."/>
            <person name="Ling A."/>
            <person name="Lombard V."/>
            <person name="Lucas S."/>
            <person name="Lundell T."/>
            <person name="Martin R."/>
            <person name="McLaughlin D.J."/>
            <person name="Morgenstern I."/>
            <person name="Morin E."/>
            <person name="Murat C."/>
            <person name="Nagy L.G."/>
            <person name="Nolan M."/>
            <person name="Ohm R.A."/>
            <person name="Patyshakuliyeva A."/>
            <person name="Rokas A."/>
            <person name="Ruiz-Duenas F.J."/>
            <person name="Sabat G."/>
            <person name="Salamov A."/>
            <person name="Samejima M."/>
            <person name="Schmutz J."/>
            <person name="Slot J.C."/>
            <person name="St John F."/>
            <person name="Stenlid J."/>
            <person name="Sun H."/>
            <person name="Sun S."/>
            <person name="Syed K."/>
            <person name="Tsang A."/>
            <person name="Wiebenga A."/>
            <person name="Young D."/>
            <person name="Pisabarro A."/>
            <person name="Eastwood D.C."/>
            <person name="Martin F."/>
            <person name="Cullen D."/>
            <person name="Grigoriev I.V."/>
            <person name="Hibbett D.S."/>
        </authorList>
    </citation>
    <scope>NUCLEOTIDE SEQUENCE</scope>
    <source>
        <strain evidence="11">FP-58527</strain>
    </source>
</reference>
<evidence type="ECO:0000256" key="1">
    <source>
        <dbReference type="ARBA" id="ARBA00004141"/>
    </source>
</evidence>
<feature type="transmembrane region" description="Helical" evidence="9">
    <location>
        <begin position="162"/>
        <end position="184"/>
    </location>
</feature>
<keyword evidence="4 7" id="KW-0812">Transmembrane</keyword>
<dbReference type="SUPFAM" id="SSF103473">
    <property type="entry name" value="MFS general substrate transporter"/>
    <property type="match status" value="1"/>
</dbReference>
<dbReference type="InParanoid" id="S8DQ38"/>
<comment type="subcellular location">
    <subcellularLocation>
        <location evidence="1 7">Membrane</location>
        <topology evidence="1 7">Multi-pass membrane protein</topology>
    </subcellularLocation>
</comment>
<feature type="transmembrane region" description="Helical" evidence="9">
    <location>
        <begin position="138"/>
        <end position="155"/>
    </location>
</feature>
<dbReference type="OrthoDB" id="8904098at2759"/>
<evidence type="ECO:0000313" key="11">
    <source>
        <dbReference type="Proteomes" id="UP000015241"/>
    </source>
</evidence>
<gene>
    <name evidence="10" type="ORF">FOMPIDRAFT_1054162</name>
</gene>
<evidence type="ECO:0000256" key="4">
    <source>
        <dbReference type="ARBA" id="ARBA00022692"/>
    </source>
</evidence>
<evidence type="ECO:0000256" key="9">
    <source>
        <dbReference type="SAM" id="Phobius"/>
    </source>
</evidence>
<keyword evidence="3 7" id="KW-0813">Transport</keyword>
<dbReference type="GO" id="GO:0005886">
    <property type="term" value="C:plasma membrane"/>
    <property type="evidence" value="ECO:0007669"/>
    <property type="project" value="UniProtKB-ARBA"/>
</dbReference>
<dbReference type="InterPro" id="IPR000109">
    <property type="entry name" value="POT_fam"/>
</dbReference>
<dbReference type="FunFam" id="1.20.1250.20:FF:000085">
    <property type="entry name" value="MFS peptide transporter Ptr2"/>
    <property type="match status" value="1"/>
</dbReference>
<feature type="transmembrane region" description="Helical" evidence="9">
    <location>
        <begin position="525"/>
        <end position="547"/>
    </location>
</feature>
<proteinExistence type="inferred from homology"/>
<evidence type="ECO:0000313" key="10">
    <source>
        <dbReference type="EMBL" id="EPS95436.1"/>
    </source>
</evidence>
<dbReference type="InterPro" id="IPR036259">
    <property type="entry name" value="MFS_trans_sf"/>
</dbReference>
<feature type="transmembrane region" description="Helical" evidence="9">
    <location>
        <begin position="249"/>
        <end position="268"/>
    </location>
</feature>
<keyword evidence="11" id="KW-1185">Reference proteome</keyword>
<protein>
    <submittedName>
        <fullName evidence="10">Uncharacterized protein</fullName>
    </submittedName>
</protein>
<dbReference type="Gene3D" id="1.20.1250.20">
    <property type="entry name" value="MFS general substrate transporter like domains"/>
    <property type="match status" value="1"/>
</dbReference>
<comment type="similarity">
    <text evidence="2 7">Belongs to the major facilitator superfamily. Proton-dependent oligopeptide transporter (POT/PTR) (TC 2.A.17) family.</text>
</comment>
<evidence type="ECO:0000256" key="3">
    <source>
        <dbReference type="ARBA" id="ARBA00022448"/>
    </source>
</evidence>
<evidence type="ECO:0000256" key="5">
    <source>
        <dbReference type="ARBA" id="ARBA00022989"/>
    </source>
</evidence>
<keyword evidence="5 9" id="KW-1133">Transmembrane helix</keyword>
<dbReference type="PROSITE" id="PS01023">
    <property type="entry name" value="PTR2_2"/>
    <property type="match status" value="1"/>
</dbReference>
<dbReference type="Pfam" id="PF00854">
    <property type="entry name" value="PTR2"/>
    <property type="match status" value="1"/>
</dbReference>
<dbReference type="AlphaFoldDB" id="S8DQ38"/>
<dbReference type="HOGENOM" id="CLU_004790_4_1_1"/>
<evidence type="ECO:0000256" key="2">
    <source>
        <dbReference type="ARBA" id="ARBA00005982"/>
    </source>
</evidence>
<feature type="transmembrane region" description="Helical" evidence="9">
    <location>
        <begin position="447"/>
        <end position="469"/>
    </location>
</feature>
<sequence>MPGDATDAGKLDHASVHSSGTSKHQHQVHELPSKYNGEVVPHSEYFDHDLPIPSQEDLATLRRVSEKIPFKAYTIAFVELVERLSFYGTTQVFVNFIQQANPGTSTGKALNPGAADAQPGALGMGQQASTGLTTFNQFWVYVMPLFGAYVADTYWGRFKTIWVSVLTAIVGHVILTASAAPSVIAVPHHALAAFIIGLIIMGIGTGGFKPNISPLIAEQIPRRMYVRTTKKGERVIVDPAVTTARVYNWFYLFINVGALIGQLSMAYAERYVGFYLSFLLPTVLFCFTLPVLFVCRTWYDHTKPEGSVLGPATKLLLFGTANRFHWNPWRFHKQLQAGGFWEDLKPSKMDPAVRPAWMTFDDAWVDEVSRGWKACGVFLWYPLWWITYNQINNNLTSQASTMALHGVPNDVIANLDPFALIICIPIFDLLIYPAFRKAGIKFTPIKKITAGFWIGSAAMIWAAVLQAYIYKRSPCGSHASDCENVDINVWAQTGSYVLIAISEIFCSITSLEYGFSKAPKNMRSLVAAFSLFMSAISSAICEAFNPLSTDPLLVWNYGVFAVVAAIGGTAFWFTFRELDAQEDELNMLPTGHLGTKEAVEDIERRDSVGTRPPSDEKVVH</sequence>
<evidence type="ECO:0000256" key="8">
    <source>
        <dbReference type="SAM" id="MobiDB-lite"/>
    </source>
</evidence>
<organism evidence="10 11">
    <name type="scientific">Fomitopsis schrenkii</name>
    <name type="common">Brown rot fungus</name>
    <dbReference type="NCBI Taxonomy" id="2126942"/>
    <lineage>
        <taxon>Eukaryota</taxon>
        <taxon>Fungi</taxon>
        <taxon>Dikarya</taxon>
        <taxon>Basidiomycota</taxon>
        <taxon>Agaricomycotina</taxon>
        <taxon>Agaricomycetes</taxon>
        <taxon>Polyporales</taxon>
        <taxon>Fomitopsis</taxon>
    </lineage>
</organism>
<dbReference type="GO" id="GO:0071916">
    <property type="term" value="F:dipeptide transmembrane transporter activity"/>
    <property type="evidence" value="ECO:0007669"/>
    <property type="project" value="UniProtKB-ARBA"/>
</dbReference>
<feature type="transmembrane region" description="Helical" evidence="9">
    <location>
        <begin position="274"/>
        <end position="295"/>
    </location>
</feature>
<evidence type="ECO:0000256" key="7">
    <source>
        <dbReference type="RuleBase" id="RU003755"/>
    </source>
</evidence>
<accession>S8DQ38</accession>
<feature type="transmembrane region" description="Helical" evidence="9">
    <location>
        <begin position="190"/>
        <end position="208"/>
    </location>
</feature>
<keyword evidence="6 9" id="KW-0472">Membrane</keyword>
<dbReference type="EMBL" id="KE504207">
    <property type="protein sequence ID" value="EPS95436.1"/>
    <property type="molecule type" value="Genomic_DNA"/>
</dbReference>
<dbReference type="Proteomes" id="UP000015241">
    <property type="component" value="Unassembled WGS sequence"/>
</dbReference>
<dbReference type="PANTHER" id="PTHR11654">
    <property type="entry name" value="OLIGOPEPTIDE TRANSPORTER-RELATED"/>
    <property type="match status" value="1"/>
</dbReference>
<name>S8DQ38_FOMSC</name>
<feature type="transmembrane region" description="Helical" evidence="9">
    <location>
        <begin position="411"/>
        <end position="435"/>
    </location>
</feature>
<dbReference type="FunCoup" id="S8DQ38">
    <property type="interactions" value="319"/>
</dbReference>
<feature type="region of interest" description="Disordered" evidence="8">
    <location>
        <begin position="599"/>
        <end position="620"/>
    </location>
</feature>
<dbReference type="InterPro" id="IPR018456">
    <property type="entry name" value="PTR2_symporter_CS"/>
</dbReference>
<feature type="region of interest" description="Disordered" evidence="8">
    <location>
        <begin position="1"/>
        <end position="30"/>
    </location>
</feature>
<dbReference type="eggNOG" id="KOG1237">
    <property type="taxonomic scope" value="Eukaryota"/>
</dbReference>
<feature type="transmembrane region" description="Helical" evidence="9">
    <location>
        <begin position="553"/>
        <end position="575"/>
    </location>
</feature>